<gene>
    <name evidence="4" type="ORF">GCM10010358_74730</name>
</gene>
<protein>
    <recommendedName>
        <fullName evidence="3">PPM-type phosphatase domain-containing protein</fullName>
    </recommendedName>
</protein>
<feature type="region of interest" description="Disordered" evidence="2">
    <location>
        <begin position="164"/>
        <end position="187"/>
    </location>
</feature>
<reference evidence="4" key="1">
    <citation type="journal article" date="2014" name="Int. J. Syst. Evol. Microbiol.">
        <title>Complete genome sequence of Corynebacterium casei LMG S-19264T (=DSM 44701T), isolated from a smear-ripened cheese.</title>
        <authorList>
            <consortium name="US DOE Joint Genome Institute (JGI-PGF)"/>
            <person name="Walter F."/>
            <person name="Albersmeier A."/>
            <person name="Kalinowski J."/>
            <person name="Ruckert C."/>
        </authorList>
    </citation>
    <scope>NUCLEOTIDE SEQUENCE</scope>
    <source>
        <strain evidence="4">JCM 4790</strain>
    </source>
</reference>
<reference evidence="4" key="2">
    <citation type="submission" date="2020-09" db="EMBL/GenBank/DDBJ databases">
        <authorList>
            <person name="Sun Q."/>
            <person name="Ohkuma M."/>
        </authorList>
    </citation>
    <scope>NUCLEOTIDE SEQUENCE</scope>
    <source>
        <strain evidence="4">JCM 4790</strain>
    </source>
</reference>
<evidence type="ECO:0000259" key="3">
    <source>
        <dbReference type="SMART" id="SM00331"/>
    </source>
</evidence>
<name>A0A918P110_9ACTN</name>
<dbReference type="InterPro" id="IPR036457">
    <property type="entry name" value="PPM-type-like_dom_sf"/>
</dbReference>
<dbReference type="InterPro" id="IPR052016">
    <property type="entry name" value="Bact_Sigma-Reg"/>
</dbReference>
<feature type="domain" description="PPM-type phosphatase" evidence="3">
    <location>
        <begin position="54"/>
        <end position="263"/>
    </location>
</feature>
<organism evidence="4 5">
    <name type="scientific">Streptomyces minutiscleroticus</name>
    <dbReference type="NCBI Taxonomy" id="68238"/>
    <lineage>
        <taxon>Bacteria</taxon>
        <taxon>Bacillati</taxon>
        <taxon>Actinomycetota</taxon>
        <taxon>Actinomycetes</taxon>
        <taxon>Kitasatosporales</taxon>
        <taxon>Streptomycetaceae</taxon>
        <taxon>Streptomyces</taxon>
    </lineage>
</organism>
<proteinExistence type="predicted"/>
<evidence type="ECO:0000313" key="4">
    <source>
        <dbReference type="EMBL" id="GGY11329.1"/>
    </source>
</evidence>
<dbReference type="GO" id="GO:0016791">
    <property type="term" value="F:phosphatase activity"/>
    <property type="evidence" value="ECO:0007669"/>
    <property type="project" value="TreeGrafter"/>
</dbReference>
<dbReference type="AlphaFoldDB" id="A0A918P110"/>
<dbReference type="Pfam" id="PF07228">
    <property type="entry name" value="SpoIIE"/>
    <property type="match status" value="1"/>
</dbReference>
<keyword evidence="5" id="KW-1185">Reference proteome</keyword>
<dbReference type="SMART" id="SM00331">
    <property type="entry name" value="PP2C_SIG"/>
    <property type="match status" value="1"/>
</dbReference>
<comment type="caution">
    <text evidence="4">The sequence shown here is derived from an EMBL/GenBank/DDBJ whole genome shotgun (WGS) entry which is preliminary data.</text>
</comment>
<keyword evidence="1" id="KW-0378">Hydrolase</keyword>
<dbReference type="PANTHER" id="PTHR43156">
    <property type="entry name" value="STAGE II SPORULATION PROTEIN E-RELATED"/>
    <property type="match status" value="1"/>
</dbReference>
<dbReference type="InterPro" id="IPR001932">
    <property type="entry name" value="PPM-type_phosphatase-like_dom"/>
</dbReference>
<dbReference type="EMBL" id="BMVU01000077">
    <property type="protein sequence ID" value="GGY11329.1"/>
    <property type="molecule type" value="Genomic_DNA"/>
</dbReference>
<dbReference type="PANTHER" id="PTHR43156:SF2">
    <property type="entry name" value="STAGE II SPORULATION PROTEIN E"/>
    <property type="match status" value="1"/>
</dbReference>
<evidence type="ECO:0000313" key="5">
    <source>
        <dbReference type="Proteomes" id="UP000619244"/>
    </source>
</evidence>
<sequence>MRTRRTSATSTAAARPGWDSAVCPSAAQVGSHASWEGLVCAEYGRLAALTDGACVEPAVRVRCADGAGPGGDLHDAVLTPSGPRLILGDVKGHGEQAAPLAAALRTAFRDAAPTEADPVRLAHTLDTRIGPRLGPEDFVTVLLADFRLDEIRLVNCGHPPPLRTGRRLAPVTAPSPSPPLGLAPDPRMQRTRLHPDQRLLLYTDGLVEARDGDGVFFPLDRHVHAALNAPTLDQALDRLLDLLLRHTGRTTTADDLTLILLQRAPVPLPRHPCPRSASPFREADP</sequence>
<evidence type="ECO:0000256" key="1">
    <source>
        <dbReference type="ARBA" id="ARBA00022801"/>
    </source>
</evidence>
<accession>A0A918P110</accession>
<evidence type="ECO:0000256" key="2">
    <source>
        <dbReference type="SAM" id="MobiDB-lite"/>
    </source>
</evidence>
<dbReference type="Proteomes" id="UP000619244">
    <property type="component" value="Unassembled WGS sequence"/>
</dbReference>
<dbReference type="Gene3D" id="3.60.40.10">
    <property type="entry name" value="PPM-type phosphatase domain"/>
    <property type="match status" value="1"/>
</dbReference>
<dbReference type="SUPFAM" id="SSF81606">
    <property type="entry name" value="PP2C-like"/>
    <property type="match status" value="1"/>
</dbReference>